<dbReference type="SMART" id="SM00231">
    <property type="entry name" value="FA58C"/>
    <property type="match status" value="1"/>
</dbReference>
<dbReference type="Gene3D" id="2.60.120.260">
    <property type="entry name" value="Galactose-binding domain-like"/>
    <property type="match status" value="1"/>
</dbReference>
<dbReference type="PANTHER" id="PTHR24543">
    <property type="entry name" value="MULTICOPPER OXIDASE-RELATED"/>
    <property type="match status" value="1"/>
</dbReference>
<dbReference type="SUPFAM" id="SSF49785">
    <property type="entry name" value="Galactose-binding domain-like"/>
    <property type="match status" value="1"/>
</dbReference>
<evidence type="ECO:0000256" key="2">
    <source>
        <dbReference type="SAM" id="SignalP"/>
    </source>
</evidence>
<proteinExistence type="predicted"/>
<dbReference type="EMBL" id="CAWYQH010000068">
    <property type="protein sequence ID" value="CAK8680042.1"/>
    <property type="molecule type" value="Genomic_DNA"/>
</dbReference>
<organism evidence="4 5">
    <name type="scientific">Clavelina lepadiformis</name>
    <name type="common">Light-bulb sea squirt</name>
    <name type="synonym">Ascidia lepadiformis</name>
    <dbReference type="NCBI Taxonomy" id="159417"/>
    <lineage>
        <taxon>Eukaryota</taxon>
        <taxon>Metazoa</taxon>
        <taxon>Chordata</taxon>
        <taxon>Tunicata</taxon>
        <taxon>Ascidiacea</taxon>
        <taxon>Aplousobranchia</taxon>
        <taxon>Clavelinidae</taxon>
        <taxon>Clavelina</taxon>
    </lineage>
</organism>
<keyword evidence="2" id="KW-0732">Signal</keyword>
<dbReference type="InterPro" id="IPR008979">
    <property type="entry name" value="Galactose-bd-like_sf"/>
</dbReference>
<feature type="domain" description="F5/8 type C" evidence="3">
    <location>
        <begin position="106"/>
        <end position="261"/>
    </location>
</feature>
<evidence type="ECO:0000256" key="1">
    <source>
        <dbReference type="SAM" id="MobiDB-lite"/>
    </source>
</evidence>
<dbReference type="InterPro" id="IPR000421">
    <property type="entry name" value="FA58C"/>
</dbReference>
<comment type="caution">
    <text evidence="4">The sequence shown here is derived from an EMBL/GenBank/DDBJ whole genome shotgun (WGS) entry which is preliminary data.</text>
</comment>
<dbReference type="PROSITE" id="PS50022">
    <property type="entry name" value="FA58C_3"/>
    <property type="match status" value="1"/>
</dbReference>
<dbReference type="PANTHER" id="PTHR24543:SF325">
    <property type="entry name" value="F5_8 TYPE C DOMAIN-CONTAINING PROTEIN"/>
    <property type="match status" value="1"/>
</dbReference>
<dbReference type="Proteomes" id="UP001642483">
    <property type="component" value="Unassembled WGS sequence"/>
</dbReference>
<protein>
    <recommendedName>
        <fullName evidence="3">F5/8 type C domain-containing protein</fullName>
    </recommendedName>
</protein>
<evidence type="ECO:0000313" key="4">
    <source>
        <dbReference type="EMBL" id="CAK8680042.1"/>
    </source>
</evidence>
<reference evidence="4 5" key="1">
    <citation type="submission" date="2024-02" db="EMBL/GenBank/DDBJ databases">
        <authorList>
            <person name="Daric V."/>
            <person name="Darras S."/>
        </authorList>
    </citation>
    <scope>NUCLEOTIDE SEQUENCE [LARGE SCALE GENOMIC DNA]</scope>
</reference>
<feature type="signal peptide" evidence="2">
    <location>
        <begin position="1"/>
        <end position="19"/>
    </location>
</feature>
<dbReference type="Gene3D" id="1.20.5.320">
    <property type="entry name" value="6-Phosphogluconate Dehydrogenase, domain 3"/>
    <property type="match status" value="1"/>
</dbReference>
<evidence type="ECO:0000259" key="3">
    <source>
        <dbReference type="PROSITE" id="PS50022"/>
    </source>
</evidence>
<sequence>MSVWLFVVLSAIAATGRSSDEICISLSRRNQNDHHPSLVHGAPGRRGPPGPPGPKGAFGPPGHCACNPSEIDVLMGQILSLNDTLMTIMRNFLFFLPPQAVEKFKETYCNVGMKDGSLPNDRITASGFAHGGMEPFRGRLDNVVLDGTHGAWASAHPLTTSTWLQVDLESPTYVIGLTTQGRPGTNQYNQFVTSYKISYGNSTTSLQVIQKDGADLVFQGNRDRYSKVTNFFPLPIVARYFRFIAQTWNQHITVRLEYLTC</sequence>
<feature type="chain" id="PRO_5047042485" description="F5/8 type C domain-containing protein" evidence="2">
    <location>
        <begin position="20"/>
        <end position="261"/>
    </location>
</feature>
<accession>A0ABP0FNP8</accession>
<dbReference type="CDD" id="cd00057">
    <property type="entry name" value="FA58C"/>
    <property type="match status" value="1"/>
</dbReference>
<feature type="region of interest" description="Disordered" evidence="1">
    <location>
        <begin position="33"/>
        <end position="61"/>
    </location>
</feature>
<gene>
    <name evidence="4" type="ORF">CVLEPA_LOCUS10333</name>
</gene>
<name>A0ABP0FNP8_CLALP</name>
<dbReference type="Pfam" id="PF00754">
    <property type="entry name" value="F5_F8_type_C"/>
    <property type="match status" value="1"/>
</dbReference>
<evidence type="ECO:0000313" key="5">
    <source>
        <dbReference type="Proteomes" id="UP001642483"/>
    </source>
</evidence>
<keyword evidence="5" id="KW-1185">Reference proteome</keyword>